<dbReference type="Gene3D" id="3.40.50.720">
    <property type="entry name" value="NAD(P)-binding Rossmann-like Domain"/>
    <property type="match status" value="1"/>
</dbReference>
<dbReference type="InterPro" id="IPR036291">
    <property type="entry name" value="NAD(P)-bd_dom_sf"/>
</dbReference>
<gene>
    <name evidence="3" type="ORF">SAMN04487995_0701</name>
</gene>
<protein>
    <submittedName>
        <fullName evidence="3">Enoyl-[acyl-carrier-protein] reductase [NADH]</fullName>
    </submittedName>
</protein>
<evidence type="ECO:0000256" key="1">
    <source>
        <dbReference type="ARBA" id="ARBA00006484"/>
    </source>
</evidence>
<reference evidence="3 4" key="1">
    <citation type="submission" date="2016-10" db="EMBL/GenBank/DDBJ databases">
        <authorList>
            <person name="de Groot N.N."/>
        </authorList>
    </citation>
    <scope>NUCLEOTIDE SEQUENCE [LARGE SCALE GENOMIC DNA]</scope>
    <source>
        <strain evidence="3 4">DSM 19938</strain>
    </source>
</reference>
<dbReference type="Proteomes" id="UP000199532">
    <property type="component" value="Unassembled WGS sequence"/>
</dbReference>
<organism evidence="3 4">
    <name type="scientific">Dyadobacter koreensis</name>
    <dbReference type="NCBI Taxonomy" id="408657"/>
    <lineage>
        <taxon>Bacteria</taxon>
        <taxon>Pseudomonadati</taxon>
        <taxon>Bacteroidota</taxon>
        <taxon>Cytophagia</taxon>
        <taxon>Cytophagales</taxon>
        <taxon>Spirosomataceae</taxon>
        <taxon>Dyadobacter</taxon>
    </lineage>
</organism>
<evidence type="ECO:0000256" key="2">
    <source>
        <dbReference type="ARBA" id="ARBA00023002"/>
    </source>
</evidence>
<accession>A0A1H6QIA4</accession>
<evidence type="ECO:0000313" key="3">
    <source>
        <dbReference type="EMBL" id="SEI43489.1"/>
    </source>
</evidence>
<dbReference type="Pfam" id="PF13561">
    <property type="entry name" value="adh_short_C2"/>
    <property type="match status" value="1"/>
</dbReference>
<dbReference type="CDD" id="cd05233">
    <property type="entry name" value="SDR_c"/>
    <property type="match status" value="1"/>
</dbReference>
<dbReference type="AlphaFoldDB" id="A0A1H6QIA4"/>
<keyword evidence="2" id="KW-0560">Oxidoreductase</keyword>
<dbReference type="InterPro" id="IPR002347">
    <property type="entry name" value="SDR_fam"/>
</dbReference>
<sequence length="257" mass="26751">MLLENKNALIYGAGGSLGAAVAKAFAKEGATVFLSGHHLASVLKIRDEIISEGGRAEAEEVDALDESAVNGYVESVFQSAGSIDISFNLIGLQDSQDVPIVEMKLDDFVRPIIIAMKTHFITSASAGRFMVRQKSGVILFLTATPAGMSYANVGGFGPACSAMEGFSRNLAAELGPAGVRVVCIRSAGSPDSAVFANAIAKGGIEIESAMKRLLNDTMLNRLPKVSEIAETAVFLASDRATAITGTALNVTCGTTMD</sequence>
<dbReference type="RefSeq" id="WP_090331950.1">
    <property type="nucleotide sequence ID" value="NZ_FNXY01000001.1"/>
</dbReference>
<comment type="similarity">
    <text evidence="1">Belongs to the short-chain dehydrogenases/reductases (SDR) family.</text>
</comment>
<dbReference type="OrthoDB" id="9804104at2"/>
<keyword evidence="4" id="KW-1185">Reference proteome</keyword>
<dbReference type="SUPFAM" id="SSF51735">
    <property type="entry name" value="NAD(P)-binding Rossmann-fold domains"/>
    <property type="match status" value="1"/>
</dbReference>
<proteinExistence type="inferred from homology"/>
<dbReference type="STRING" id="408657.SAMN04487995_0701"/>
<dbReference type="PRINTS" id="PR00081">
    <property type="entry name" value="GDHRDH"/>
</dbReference>
<dbReference type="PANTHER" id="PTHR43669:SF3">
    <property type="entry name" value="ALCOHOL DEHYDROGENASE, PUTATIVE (AFU_ORTHOLOGUE AFUA_3G03445)-RELATED"/>
    <property type="match status" value="1"/>
</dbReference>
<evidence type="ECO:0000313" key="4">
    <source>
        <dbReference type="Proteomes" id="UP000199532"/>
    </source>
</evidence>
<dbReference type="PANTHER" id="PTHR43669">
    <property type="entry name" value="5-KETO-D-GLUCONATE 5-REDUCTASE"/>
    <property type="match status" value="1"/>
</dbReference>
<dbReference type="EMBL" id="FNXY01000001">
    <property type="protein sequence ID" value="SEI43489.1"/>
    <property type="molecule type" value="Genomic_DNA"/>
</dbReference>
<name>A0A1H6QIA4_9BACT</name>
<dbReference type="GO" id="GO:0016491">
    <property type="term" value="F:oxidoreductase activity"/>
    <property type="evidence" value="ECO:0007669"/>
    <property type="project" value="UniProtKB-KW"/>
</dbReference>